<protein>
    <recommendedName>
        <fullName evidence="3">DUF2268 domain-containing protein</fullName>
    </recommendedName>
</protein>
<dbReference type="InterPro" id="IPR043754">
    <property type="entry name" value="DUF5700"/>
</dbReference>
<dbReference type="EMBL" id="JAHLPM010000011">
    <property type="protein sequence ID" value="MBU5438933.1"/>
    <property type="molecule type" value="Genomic_DNA"/>
</dbReference>
<sequence length="312" mass="37194">MKINLDGIRLLGETLEKDNFEEEEFYQLMKTKAMKGFIEHEKIFNKKVNKIIIKEEIINTIKVKGYKDKFEFHIIKENIEQLKEDLNYIENNEYIIVHEALKRVYNIVPKHTKINPNIYLYGGGIDGGFTIYRKKVYINYIKYIGDKEEFIKVLSHELFHCRKLPLKSKSKTFFIYDFNLEKFMYEIIGKALEEGIASLIQHGHYFKKDDPVGMLTNRNLVLAAEEFNRLNDILITIKYGRPDYYNIKVLNIYVIGYYIVNLLYRHYGKEILLPWIVNYDYKELIKAYIEINRANNMSSGFSDEIEKWIISL</sequence>
<comment type="caution">
    <text evidence="1">The sequence shown here is derived from an EMBL/GenBank/DDBJ whole genome shotgun (WGS) entry which is preliminary data.</text>
</comment>
<evidence type="ECO:0000313" key="1">
    <source>
        <dbReference type="EMBL" id="MBU5438933.1"/>
    </source>
</evidence>
<evidence type="ECO:0000313" key="2">
    <source>
        <dbReference type="Proteomes" id="UP000749471"/>
    </source>
</evidence>
<dbReference type="Pfam" id="PF18958">
    <property type="entry name" value="DUF5700"/>
    <property type="match status" value="1"/>
</dbReference>
<reference evidence="1 2" key="1">
    <citation type="submission" date="2021-06" db="EMBL/GenBank/DDBJ databases">
        <authorList>
            <person name="Sun Q."/>
            <person name="Li D."/>
        </authorList>
    </citation>
    <scope>NUCLEOTIDE SEQUENCE [LARGE SCALE GENOMIC DNA]</scope>
    <source>
        <strain evidence="1 2">MSJ-40</strain>
    </source>
</reference>
<organism evidence="1 2">
    <name type="scientific">Tissierella simiarum</name>
    <dbReference type="NCBI Taxonomy" id="2841534"/>
    <lineage>
        <taxon>Bacteria</taxon>
        <taxon>Bacillati</taxon>
        <taxon>Bacillota</taxon>
        <taxon>Tissierellia</taxon>
        <taxon>Tissierellales</taxon>
        <taxon>Tissierellaceae</taxon>
        <taxon>Tissierella</taxon>
    </lineage>
</organism>
<evidence type="ECO:0008006" key="3">
    <source>
        <dbReference type="Google" id="ProtNLM"/>
    </source>
</evidence>
<gene>
    <name evidence="1" type="ORF">KQI42_12975</name>
</gene>
<dbReference type="Proteomes" id="UP000749471">
    <property type="component" value="Unassembled WGS sequence"/>
</dbReference>
<accession>A0ABS6E7N2</accession>
<keyword evidence="2" id="KW-1185">Reference proteome</keyword>
<name>A0ABS6E7N2_9FIRM</name>
<dbReference type="RefSeq" id="WP_216520442.1">
    <property type="nucleotide sequence ID" value="NZ_JAHLPM010000011.1"/>
</dbReference>
<proteinExistence type="predicted"/>